<dbReference type="SUPFAM" id="SSF53756">
    <property type="entry name" value="UDP-Glycosyltransferase/glycogen phosphorylase"/>
    <property type="match status" value="1"/>
</dbReference>
<evidence type="ECO:0000259" key="3">
    <source>
        <dbReference type="Pfam" id="PF13439"/>
    </source>
</evidence>
<dbReference type="GO" id="GO:0016757">
    <property type="term" value="F:glycosyltransferase activity"/>
    <property type="evidence" value="ECO:0007669"/>
    <property type="project" value="UniProtKB-KW"/>
</dbReference>
<dbReference type="eggNOG" id="COG0438">
    <property type="taxonomic scope" value="Bacteria"/>
</dbReference>
<accession>K0UYM9</accession>
<name>K0UYM9_MYCVA</name>
<evidence type="ECO:0000256" key="1">
    <source>
        <dbReference type="ARBA" id="ARBA00022676"/>
    </source>
</evidence>
<dbReference type="HOGENOM" id="CLU_009583_14_4_11"/>
<dbReference type="EMBL" id="ALQA01000004">
    <property type="protein sequence ID" value="EJZ12247.1"/>
    <property type="molecule type" value="Genomic_DNA"/>
</dbReference>
<dbReference type="PATRIC" id="fig|1194972.3.peg.666"/>
<dbReference type="Pfam" id="PF13692">
    <property type="entry name" value="Glyco_trans_1_4"/>
    <property type="match status" value="1"/>
</dbReference>
<keyword evidence="2 4" id="KW-0808">Transferase</keyword>
<evidence type="ECO:0000256" key="2">
    <source>
        <dbReference type="ARBA" id="ARBA00022679"/>
    </source>
</evidence>
<dbReference type="InterPro" id="IPR028098">
    <property type="entry name" value="Glyco_trans_4-like_N"/>
</dbReference>
<comment type="caution">
    <text evidence="4">The sequence shown here is derived from an EMBL/GenBank/DDBJ whole genome shotgun (WGS) entry which is preliminary data.</text>
</comment>
<evidence type="ECO:0000313" key="4">
    <source>
        <dbReference type="EMBL" id="EJZ12247.1"/>
    </source>
</evidence>
<dbReference type="PANTHER" id="PTHR12526:SF572">
    <property type="entry name" value="BLL5144 PROTEIN"/>
    <property type="match status" value="1"/>
</dbReference>
<dbReference type="AlphaFoldDB" id="K0UYM9"/>
<dbReference type="Gene3D" id="3.40.50.2000">
    <property type="entry name" value="Glycogen Phosphorylase B"/>
    <property type="match status" value="2"/>
</dbReference>
<gene>
    <name evidence="4" type="ORF">MVAC_03296</name>
</gene>
<dbReference type="Pfam" id="PF13439">
    <property type="entry name" value="Glyco_transf_4"/>
    <property type="match status" value="1"/>
</dbReference>
<keyword evidence="5" id="KW-1185">Reference proteome</keyword>
<protein>
    <submittedName>
        <fullName evidence="4">Group 1 glycosyl transferase</fullName>
    </submittedName>
</protein>
<keyword evidence="1" id="KW-0328">Glycosyltransferase</keyword>
<sequence>MSGKTRFGILGAYPPTPGGLANFSASLSDALRARGSEVDVVRVADDAPSTGAGVVGELVNGSADSAANCVELLNQADVAVVQHEYGFYGGTHGDDLLEIIDRLRVPAVAVAHTILKNPAPHQRWVMERVAAMTAKIVVMSRAAQERLCGEYGVDRHKVVVIPHGAVLPKGPRAKRGSRPIILTFGMMGPGKGVERVIDVMASLQSVAGRPRYLVAGKTRPEVLARDGEAYREALLEQARRNGVADSVSFDDRYLDRASLAALLQSAAVIVLPYDSTDQVTSAALVDAIASGRPIVATAFPHAVEMLRDGAGILVPHDDPDAMAAALRSVLTQPRLAGTMAAEARQLAPSMAWPLVADGYAQLATRLLAERRARV</sequence>
<proteinExistence type="predicted"/>
<reference evidence="4 5" key="1">
    <citation type="journal article" date="2012" name="J. Bacteriol.">
        <title>Complete Genome Sequence of Mycobacterium vaccae Type Strain ATCC 25954.</title>
        <authorList>
            <person name="Ho Y.S."/>
            <person name="Adroub S.A."/>
            <person name="Abadi M."/>
            <person name="Al Alwan B."/>
            <person name="Alkhateeb R."/>
            <person name="Gao G."/>
            <person name="Ragab A."/>
            <person name="Ali S."/>
            <person name="van Soolingen D."/>
            <person name="Bitter W."/>
            <person name="Pain A."/>
            <person name="Abdallah A.M."/>
        </authorList>
    </citation>
    <scope>NUCLEOTIDE SEQUENCE [LARGE SCALE GENOMIC DNA]</scope>
    <source>
        <strain evidence="4 5">ATCC 25954</strain>
    </source>
</reference>
<organism evidence="4 5">
    <name type="scientific">Mycolicibacterium vaccae ATCC 25954</name>
    <dbReference type="NCBI Taxonomy" id="1194972"/>
    <lineage>
        <taxon>Bacteria</taxon>
        <taxon>Bacillati</taxon>
        <taxon>Actinomycetota</taxon>
        <taxon>Actinomycetes</taxon>
        <taxon>Mycobacteriales</taxon>
        <taxon>Mycobacteriaceae</taxon>
        <taxon>Mycolicibacterium</taxon>
    </lineage>
</organism>
<dbReference type="RefSeq" id="WP_003929854.1">
    <property type="nucleotide sequence ID" value="NZ_JH814687.1"/>
</dbReference>
<evidence type="ECO:0000313" key="5">
    <source>
        <dbReference type="Proteomes" id="UP000006072"/>
    </source>
</evidence>
<feature type="domain" description="Glycosyltransferase subfamily 4-like N-terminal" evidence="3">
    <location>
        <begin position="17"/>
        <end position="164"/>
    </location>
</feature>
<dbReference type="PANTHER" id="PTHR12526">
    <property type="entry name" value="GLYCOSYLTRANSFERASE"/>
    <property type="match status" value="1"/>
</dbReference>
<dbReference type="Proteomes" id="UP000006072">
    <property type="component" value="Unassembled WGS sequence"/>
</dbReference>